<dbReference type="SMART" id="SM00347">
    <property type="entry name" value="HTH_MARR"/>
    <property type="match status" value="1"/>
</dbReference>
<dbReference type="GO" id="GO:0003700">
    <property type="term" value="F:DNA-binding transcription factor activity"/>
    <property type="evidence" value="ECO:0007669"/>
    <property type="project" value="InterPro"/>
</dbReference>
<reference evidence="2" key="1">
    <citation type="submission" date="2020-10" db="EMBL/GenBank/DDBJ databases">
        <authorList>
            <person name="Gilroy R."/>
        </authorList>
    </citation>
    <scope>NUCLEOTIDE SEQUENCE</scope>
    <source>
        <strain evidence="2">ChiSjej3B21-11622</strain>
    </source>
</reference>
<dbReference type="Gene3D" id="1.10.10.10">
    <property type="entry name" value="Winged helix-like DNA-binding domain superfamily/Winged helix DNA-binding domain"/>
    <property type="match status" value="1"/>
</dbReference>
<evidence type="ECO:0000259" key="1">
    <source>
        <dbReference type="PROSITE" id="PS50995"/>
    </source>
</evidence>
<dbReference type="PRINTS" id="PR00598">
    <property type="entry name" value="HTHMARR"/>
</dbReference>
<dbReference type="InterPro" id="IPR000835">
    <property type="entry name" value="HTH_MarR-typ"/>
</dbReference>
<dbReference type="PROSITE" id="PS50995">
    <property type="entry name" value="HTH_MARR_2"/>
    <property type="match status" value="1"/>
</dbReference>
<sequence>MDMELREQFFTIINHFRRLESALMAECEMQINEMAVLYSIAGNCCQECPNINLNVPKIQEKLCISKPAVSYILNALEKKNYITREIDSRDRRKVSIGVTEEGKEVAAQSMGKYEELWSEILERFGEENMRQLMELLRELDHCTSDNTEEKKS</sequence>
<dbReference type="InterPro" id="IPR039422">
    <property type="entry name" value="MarR/SlyA-like"/>
</dbReference>
<dbReference type="InterPro" id="IPR036390">
    <property type="entry name" value="WH_DNA-bd_sf"/>
</dbReference>
<dbReference type="PANTHER" id="PTHR33164">
    <property type="entry name" value="TRANSCRIPTIONAL REGULATOR, MARR FAMILY"/>
    <property type="match status" value="1"/>
</dbReference>
<accession>A0A9D0ZYL4</accession>
<dbReference type="SUPFAM" id="SSF46785">
    <property type="entry name" value="Winged helix' DNA-binding domain"/>
    <property type="match status" value="1"/>
</dbReference>
<gene>
    <name evidence="2" type="ORF">IAB26_11010</name>
</gene>
<dbReference type="EMBL" id="DVFT01000159">
    <property type="protein sequence ID" value="HIQ97078.1"/>
    <property type="molecule type" value="Genomic_DNA"/>
</dbReference>
<protein>
    <submittedName>
        <fullName evidence="2">MarR family transcriptional regulator</fullName>
    </submittedName>
</protein>
<dbReference type="Proteomes" id="UP000886886">
    <property type="component" value="Unassembled WGS sequence"/>
</dbReference>
<dbReference type="AlphaFoldDB" id="A0A9D0ZYL4"/>
<dbReference type="Pfam" id="PF01047">
    <property type="entry name" value="MarR"/>
    <property type="match status" value="1"/>
</dbReference>
<feature type="domain" description="HTH marR-type" evidence="1">
    <location>
        <begin position="1"/>
        <end position="141"/>
    </location>
</feature>
<name>A0A9D0ZYL4_9FIRM</name>
<comment type="caution">
    <text evidence="2">The sequence shown here is derived from an EMBL/GenBank/DDBJ whole genome shotgun (WGS) entry which is preliminary data.</text>
</comment>
<evidence type="ECO:0000313" key="3">
    <source>
        <dbReference type="Proteomes" id="UP000886886"/>
    </source>
</evidence>
<organism evidence="2 3">
    <name type="scientific">Candidatus Limivivens merdigallinarum</name>
    <dbReference type="NCBI Taxonomy" id="2840859"/>
    <lineage>
        <taxon>Bacteria</taxon>
        <taxon>Bacillati</taxon>
        <taxon>Bacillota</taxon>
        <taxon>Clostridia</taxon>
        <taxon>Lachnospirales</taxon>
        <taxon>Lachnospiraceae</taxon>
        <taxon>Lachnospiraceae incertae sedis</taxon>
        <taxon>Candidatus Limivivens</taxon>
    </lineage>
</organism>
<reference evidence="2" key="2">
    <citation type="journal article" date="2021" name="PeerJ">
        <title>Extensive microbial diversity within the chicken gut microbiome revealed by metagenomics and culture.</title>
        <authorList>
            <person name="Gilroy R."/>
            <person name="Ravi A."/>
            <person name="Getino M."/>
            <person name="Pursley I."/>
            <person name="Horton D.L."/>
            <person name="Alikhan N.F."/>
            <person name="Baker D."/>
            <person name="Gharbi K."/>
            <person name="Hall N."/>
            <person name="Watson M."/>
            <person name="Adriaenssens E.M."/>
            <person name="Foster-Nyarko E."/>
            <person name="Jarju S."/>
            <person name="Secka A."/>
            <person name="Antonio M."/>
            <person name="Oren A."/>
            <person name="Chaudhuri R.R."/>
            <person name="La Ragione R."/>
            <person name="Hildebrand F."/>
            <person name="Pallen M.J."/>
        </authorList>
    </citation>
    <scope>NUCLEOTIDE SEQUENCE</scope>
    <source>
        <strain evidence="2">ChiSjej3B21-11622</strain>
    </source>
</reference>
<dbReference type="GO" id="GO:0006950">
    <property type="term" value="P:response to stress"/>
    <property type="evidence" value="ECO:0007669"/>
    <property type="project" value="TreeGrafter"/>
</dbReference>
<proteinExistence type="predicted"/>
<evidence type="ECO:0000313" key="2">
    <source>
        <dbReference type="EMBL" id="HIQ97078.1"/>
    </source>
</evidence>
<dbReference type="PANTHER" id="PTHR33164:SF43">
    <property type="entry name" value="HTH-TYPE TRANSCRIPTIONAL REPRESSOR YETL"/>
    <property type="match status" value="1"/>
</dbReference>
<dbReference type="InterPro" id="IPR036388">
    <property type="entry name" value="WH-like_DNA-bd_sf"/>
</dbReference>